<reference evidence="2 3" key="1">
    <citation type="journal article" date="2020" name="ISME J.">
        <title>Comparative genomics reveals insights into cyanobacterial evolution and habitat adaptation.</title>
        <authorList>
            <person name="Chen M.Y."/>
            <person name="Teng W.K."/>
            <person name="Zhao L."/>
            <person name="Hu C.X."/>
            <person name="Zhou Y.K."/>
            <person name="Han B.P."/>
            <person name="Song L.R."/>
            <person name="Shu W.S."/>
        </authorList>
    </citation>
    <scope>NUCLEOTIDE SEQUENCE [LARGE SCALE GENOMIC DNA]</scope>
    <source>
        <strain evidence="2 3">FACHB-159</strain>
    </source>
</reference>
<dbReference type="Proteomes" id="UP000637383">
    <property type="component" value="Unassembled WGS sequence"/>
</dbReference>
<feature type="region of interest" description="Disordered" evidence="1">
    <location>
        <begin position="37"/>
        <end position="56"/>
    </location>
</feature>
<dbReference type="InterPro" id="IPR049891">
    <property type="entry name" value="CTB"/>
</dbReference>
<name>A0ABR8KF69_9NOSO</name>
<dbReference type="NCBIfam" id="NF038167">
    <property type="entry name" value="cyan_ocin_like"/>
    <property type="match status" value="1"/>
</dbReference>
<sequence>MSNVLFTELSNEQLEVVAGGVDFQLDATFYAADRNVLNGESSSDPSGSTASSNGSSTNIETAGIAFLALQAEGLPTIPHA</sequence>
<gene>
    <name evidence="2" type="ORF">H6H03_27105</name>
</gene>
<accession>A0ABR8KF69</accession>
<dbReference type="EMBL" id="JACJTU010000033">
    <property type="protein sequence ID" value="MBD2737508.1"/>
    <property type="molecule type" value="Genomic_DNA"/>
</dbReference>
<feature type="compositionally biased region" description="Low complexity" evidence="1">
    <location>
        <begin position="39"/>
        <end position="56"/>
    </location>
</feature>
<keyword evidence="3" id="KW-1185">Reference proteome</keyword>
<organism evidence="2 3">
    <name type="scientific">Nostoc paludosum FACHB-159</name>
    <dbReference type="NCBI Taxonomy" id="2692908"/>
    <lineage>
        <taxon>Bacteria</taxon>
        <taxon>Bacillati</taxon>
        <taxon>Cyanobacteriota</taxon>
        <taxon>Cyanophyceae</taxon>
        <taxon>Nostocales</taxon>
        <taxon>Nostocaceae</taxon>
        <taxon>Nostoc</taxon>
    </lineage>
</organism>
<protein>
    <submittedName>
        <fullName evidence="2">Uncharacterized protein</fullName>
    </submittedName>
</protein>
<dbReference type="RefSeq" id="WP_190958089.1">
    <property type="nucleotide sequence ID" value="NZ_JACJTU010000033.1"/>
</dbReference>
<proteinExistence type="predicted"/>
<evidence type="ECO:0000313" key="3">
    <source>
        <dbReference type="Proteomes" id="UP000637383"/>
    </source>
</evidence>
<evidence type="ECO:0000313" key="2">
    <source>
        <dbReference type="EMBL" id="MBD2737508.1"/>
    </source>
</evidence>
<evidence type="ECO:0000256" key="1">
    <source>
        <dbReference type="SAM" id="MobiDB-lite"/>
    </source>
</evidence>
<comment type="caution">
    <text evidence="2">The sequence shown here is derived from an EMBL/GenBank/DDBJ whole genome shotgun (WGS) entry which is preliminary data.</text>
</comment>